<proteinExistence type="predicted"/>
<dbReference type="EMBL" id="FTOO01000014">
    <property type="protein sequence ID" value="SIT11188.1"/>
    <property type="molecule type" value="Genomic_DNA"/>
</dbReference>
<organism evidence="1 2">
    <name type="scientific">Alicyclobacillus vulcanalis</name>
    <dbReference type="NCBI Taxonomy" id="252246"/>
    <lineage>
        <taxon>Bacteria</taxon>
        <taxon>Bacillati</taxon>
        <taxon>Bacillota</taxon>
        <taxon>Bacilli</taxon>
        <taxon>Bacillales</taxon>
        <taxon>Alicyclobacillaceae</taxon>
        <taxon>Alicyclobacillus</taxon>
    </lineage>
</organism>
<sequence>MRHPKADDIAFKHRLGEEVWNVLELKARLWTHGNTEELLRRAIASYQEPIELEHSVCCSHCGQSATERFDTFETDNGVTIDGVPTLVCEHCGNRSWNLLLVGKLEEMVLERPTGTRMTLDELLTI</sequence>
<evidence type="ECO:0000313" key="1">
    <source>
        <dbReference type="EMBL" id="SIT11188.1"/>
    </source>
</evidence>
<dbReference type="Proteomes" id="UP000186156">
    <property type="component" value="Unassembled WGS sequence"/>
</dbReference>
<keyword evidence="2" id="KW-1185">Reference proteome</keyword>
<protein>
    <submittedName>
        <fullName evidence="1">Uncharacterized protein</fullName>
    </submittedName>
</protein>
<reference evidence="2" key="1">
    <citation type="submission" date="2017-01" db="EMBL/GenBank/DDBJ databases">
        <authorList>
            <person name="Varghese N."/>
            <person name="Submissions S."/>
        </authorList>
    </citation>
    <scope>NUCLEOTIDE SEQUENCE [LARGE SCALE GENOMIC DNA]</scope>
    <source>
        <strain evidence="2">DSM 16176</strain>
    </source>
</reference>
<accession>A0A1N7PKT1</accession>
<evidence type="ECO:0000313" key="2">
    <source>
        <dbReference type="Proteomes" id="UP000186156"/>
    </source>
</evidence>
<gene>
    <name evidence="1" type="ORF">SAMN05421799_11451</name>
</gene>
<name>A0A1N7PKT1_9BACL</name>
<dbReference type="STRING" id="252246.SAMN05421799_11451"/>
<dbReference type="AlphaFoldDB" id="A0A1N7PKT1"/>